<feature type="transmembrane region" description="Helical" evidence="1">
    <location>
        <begin position="127"/>
        <end position="150"/>
    </location>
</feature>
<gene>
    <name evidence="2" type="ORF">KQI88_17605</name>
</gene>
<dbReference type="InterPro" id="IPR010387">
    <property type="entry name" value="QueT"/>
</dbReference>
<reference evidence="2 3" key="1">
    <citation type="submission" date="2021-06" db="EMBL/GenBank/DDBJ databases">
        <authorList>
            <person name="Sun Q."/>
            <person name="Li D."/>
        </authorList>
    </citation>
    <scope>NUCLEOTIDE SEQUENCE [LARGE SCALE GENOMIC DNA]</scope>
    <source>
        <strain evidence="2 3">MSJ-5</strain>
    </source>
</reference>
<feature type="transmembrane region" description="Helical" evidence="1">
    <location>
        <begin position="94"/>
        <end position="115"/>
    </location>
</feature>
<protein>
    <submittedName>
        <fullName evidence="2">QueT transporter family protein</fullName>
    </submittedName>
</protein>
<evidence type="ECO:0000313" key="2">
    <source>
        <dbReference type="EMBL" id="MBU5678228.1"/>
    </source>
</evidence>
<keyword evidence="3" id="KW-1185">Reference proteome</keyword>
<name>A0ABS6G796_9FIRM</name>
<feature type="transmembrane region" description="Helical" evidence="1">
    <location>
        <begin position="36"/>
        <end position="61"/>
    </location>
</feature>
<organism evidence="2 3">
    <name type="scientific">Alkaliphilus flagellatus</name>
    <dbReference type="NCBI Taxonomy" id="2841507"/>
    <lineage>
        <taxon>Bacteria</taxon>
        <taxon>Bacillati</taxon>
        <taxon>Bacillota</taxon>
        <taxon>Clostridia</taxon>
        <taxon>Peptostreptococcales</taxon>
        <taxon>Natronincolaceae</taxon>
        <taxon>Alkaliphilus</taxon>
    </lineage>
</organism>
<dbReference type="Pfam" id="PF06177">
    <property type="entry name" value="QueT"/>
    <property type="match status" value="1"/>
</dbReference>
<sequence length="158" mass="17360">MNKTKFLTQAAMIAAIYVVLVEVFKPFSYGIMQVRIAEVLTVMPYFTPAAVPGLTVGVIISNIIGPYGVLDIVVGSLATLIAAYFTYKMRKKILAPLPPIIVNAIIIGLMLYYIFLGSPDETPLLAIMGWVALGQTIVCYGLGYPFMLILDKYKNNIF</sequence>
<keyword evidence="1" id="KW-1133">Transmembrane helix</keyword>
<dbReference type="PANTHER" id="PTHR40044">
    <property type="entry name" value="INTEGRAL MEMBRANE PROTEIN-RELATED"/>
    <property type="match status" value="1"/>
</dbReference>
<feature type="transmembrane region" description="Helical" evidence="1">
    <location>
        <begin position="67"/>
        <end position="87"/>
    </location>
</feature>
<dbReference type="PANTHER" id="PTHR40044:SF1">
    <property type="entry name" value="INTEGRAL MEMBRANE PROTEIN"/>
    <property type="match status" value="1"/>
</dbReference>
<proteinExistence type="predicted"/>
<evidence type="ECO:0000256" key="1">
    <source>
        <dbReference type="SAM" id="Phobius"/>
    </source>
</evidence>
<comment type="caution">
    <text evidence="2">The sequence shown here is derived from an EMBL/GenBank/DDBJ whole genome shotgun (WGS) entry which is preliminary data.</text>
</comment>
<dbReference type="Proteomes" id="UP000779508">
    <property type="component" value="Unassembled WGS sequence"/>
</dbReference>
<keyword evidence="1" id="KW-0812">Transmembrane</keyword>
<dbReference type="PIRSF" id="PIRSF031501">
    <property type="entry name" value="QueT"/>
    <property type="match status" value="1"/>
</dbReference>
<dbReference type="RefSeq" id="WP_216419622.1">
    <property type="nucleotide sequence ID" value="NZ_JAHLQK010000010.1"/>
</dbReference>
<keyword evidence="1" id="KW-0472">Membrane</keyword>
<feature type="transmembrane region" description="Helical" evidence="1">
    <location>
        <begin position="6"/>
        <end position="24"/>
    </location>
</feature>
<evidence type="ECO:0000313" key="3">
    <source>
        <dbReference type="Proteomes" id="UP000779508"/>
    </source>
</evidence>
<accession>A0ABS6G796</accession>
<dbReference type="EMBL" id="JAHLQK010000010">
    <property type="protein sequence ID" value="MBU5678228.1"/>
    <property type="molecule type" value="Genomic_DNA"/>
</dbReference>